<accession>A0A0W0ZQL2</accession>
<dbReference type="InterPro" id="IPR029058">
    <property type="entry name" value="AB_hydrolase_fold"/>
</dbReference>
<dbReference type="RefSeq" id="WP_058509232.1">
    <property type="nucleotide sequence ID" value="NZ_LNYY01000004.1"/>
</dbReference>
<proteinExistence type="predicted"/>
<gene>
    <name evidence="2" type="ORF">Lste_0213</name>
</gene>
<organism evidence="2 3">
    <name type="scientific">Legionella steelei</name>
    <dbReference type="NCBI Taxonomy" id="947033"/>
    <lineage>
        <taxon>Bacteria</taxon>
        <taxon>Pseudomonadati</taxon>
        <taxon>Pseudomonadota</taxon>
        <taxon>Gammaproteobacteria</taxon>
        <taxon>Legionellales</taxon>
        <taxon>Legionellaceae</taxon>
        <taxon>Legionella</taxon>
    </lineage>
</organism>
<dbReference type="Proteomes" id="UP000054926">
    <property type="component" value="Unassembled WGS sequence"/>
</dbReference>
<dbReference type="STRING" id="947033.Lste_0213"/>
<protein>
    <submittedName>
        <fullName evidence="2">Hydrolases or acyltransferases (Alpha/beta hydrolase superfamily)</fullName>
    </submittedName>
</protein>
<evidence type="ECO:0000259" key="1">
    <source>
        <dbReference type="Pfam" id="PF12697"/>
    </source>
</evidence>
<dbReference type="SUPFAM" id="SSF53474">
    <property type="entry name" value="alpha/beta-Hydrolases"/>
    <property type="match status" value="1"/>
</dbReference>
<comment type="caution">
    <text evidence="2">The sequence shown here is derived from an EMBL/GenBank/DDBJ whole genome shotgun (WGS) entry which is preliminary data.</text>
</comment>
<dbReference type="Pfam" id="PF12697">
    <property type="entry name" value="Abhydrolase_6"/>
    <property type="match status" value="1"/>
</dbReference>
<keyword evidence="2" id="KW-0012">Acyltransferase</keyword>
<dbReference type="AlphaFoldDB" id="A0A0W0ZQL2"/>
<keyword evidence="3" id="KW-1185">Reference proteome</keyword>
<dbReference type="OrthoDB" id="9796770at2"/>
<name>A0A0W0ZQL2_9GAMM</name>
<keyword evidence="2" id="KW-0808">Transferase</keyword>
<keyword evidence="2" id="KW-0378">Hydrolase</keyword>
<sequence>MKHTKYGYKIQQITEGPGYTWLCLPGGPGLGSEYLSNFCSSLQLPGTIFLLDFPQDGTNSQGTLDIQHWQDGLIDLLKSFPQPVLVTHSFSGMFALNLPELEHHLAGLVLMNTTTENSFFQHVSAMQQQHHLPDLVPAASEYHLAPSDLTYKEFWNTYKYYCFTADELTEGEKIMPLFAFNNTAYHYAIEHFYPDFYCKWFPETIPTMTIASENDFICPPQIFRNNKKFQGKNSTHKIITKAGHCPWLMFFDAVQHCFDDFVVQLNSATTNTETYLLGE</sequence>
<reference evidence="2 3" key="1">
    <citation type="submission" date="2015-11" db="EMBL/GenBank/DDBJ databases">
        <title>Genomic analysis of 38 Legionella species identifies large and diverse effector repertoires.</title>
        <authorList>
            <person name="Burstein D."/>
            <person name="Amaro F."/>
            <person name="Zusman T."/>
            <person name="Lifshitz Z."/>
            <person name="Cohen O."/>
            <person name="Gilbert J.A."/>
            <person name="Pupko T."/>
            <person name="Shuman H.A."/>
            <person name="Segal G."/>
        </authorList>
    </citation>
    <scope>NUCLEOTIDE SEQUENCE [LARGE SCALE GENOMIC DNA]</scope>
    <source>
        <strain evidence="2 3">IMVS3376</strain>
    </source>
</reference>
<evidence type="ECO:0000313" key="3">
    <source>
        <dbReference type="Proteomes" id="UP000054926"/>
    </source>
</evidence>
<dbReference type="GO" id="GO:0016746">
    <property type="term" value="F:acyltransferase activity"/>
    <property type="evidence" value="ECO:0007669"/>
    <property type="project" value="UniProtKB-KW"/>
</dbReference>
<evidence type="ECO:0000313" key="2">
    <source>
        <dbReference type="EMBL" id="KTD71447.1"/>
    </source>
</evidence>
<feature type="domain" description="AB hydrolase-1" evidence="1">
    <location>
        <begin position="22"/>
        <end position="248"/>
    </location>
</feature>
<dbReference type="Gene3D" id="3.40.50.1820">
    <property type="entry name" value="alpha/beta hydrolase"/>
    <property type="match status" value="1"/>
</dbReference>
<dbReference type="PATRIC" id="fig|947033.5.peg.231"/>
<dbReference type="InterPro" id="IPR000073">
    <property type="entry name" value="AB_hydrolase_1"/>
</dbReference>
<dbReference type="EMBL" id="LNYY01000004">
    <property type="protein sequence ID" value="KTD71447.1"/>
    <property type="molecule type" value="Genomic_DNA"/>
</dbReference>
<dbReference type="GO" id="GO:0016787">
    <property type="term" value="F:hydrolase activity"/>
    <property type="evidence" value="ECO:0007669"/>
    <property type="project" value="UniProtKB-KW"/>
</dbReference>